<evidence type="ECO:0000313" key="6">
    <source>
        <dbReference type="Proteomes" id="UP001326110"/>
    </source>
</evidence>
<dbReference type="Proteomes" id="UP001326110">
    <property type="component" value="Chromosome"/>
</dbReference>
<dbReference type="EMBL" id="CP140152">
    <property type="protein sequence ID" value="WQH04984.1"/>
    <property type="molecule type" value="Genomic_DNA"/>
</dbReference>
<evidence type="ECO:0000256" key="1">
    <source>
        <dbReference type="ARBA" id="ARBA00010164"/>
    </source>
</evidence>
<keyword evidence="3" id="KW-0418">Kinase</keyword>
<dbReference type="Pfam" id="PF07804">
    <property type="entry name" value="HipA_C"/>
    <property type="match status" value="1"/>
</dbReference>
<evidence type="ECO:0000256" key="2">
    <source>
        <dbReference type="ARBA" id="ARBA00022679"/>
    </source>
</evidence>
<evidence type="ECO:0000259" key="4">
    <source>
        <dbReference type="Pfam" id="PF07804"/>
    </source>
</evidence>
<sequence>MGRGRKIKAASYPRLAEELRRIGAPMEDWKELFGRMVFNAMVRNDDDHCRNHAVYYRERDGAWRLSPAFDLVPSTDDTPTSLQLQLSRGSREISRASVLADYRRFGFHDSEEAQRFMDILIKRITDTFDLIRDLLPPDMVTVIALRVQANRALLMGRS</sequence>
<evidence type="ECO:0000313" key="5">
    <source>
        <dbReference type="EMBL" id="WQH04984.1"/>
    </source>
</evidence>
<protein>
    <submittedName>
        <fullName evidence="5">HipA domain-containing protein</fullName>
    </submittedName>
</protein>
<dbReference type="PANTHER" id="PTHR37419">
    <property type="entry name" value="SERINE/THREONINE-PROTEIN KINASE TOXIN HIPA"/>
    <property type="match status" value="1"/>
</dbReference>
<dbReference type="PANTHER" id="PTHR37419:SF8">
    <property type="entry name" value="TOXIN YJJJ"/>
    <property type="match status" value="1"/>
</dbReference>
<gene>
    <name evidence="5" type="ORF">SR858_01180</name>
</gene>
<dbReference type="InterPro" id="IPR052028">
    <property type="entry name" value="HipA_Ser/Thr_kinase"/>
</dbReference>
<dbReference type="GeneID" id="43165369"/>
<dbReference type="RefSeq" id="WP_084670109.1">
    <property type="nucleotide sequence ID" value="NZ_CP140152.1"/>
</dbReference>
<evidence type="ECO:0000256" key="3">
    <source>
        <dbReference type="ARBA" id="ARBA00022777"/>
    </source>
</evidence>
<name>A0ABZ0Y034_9BURK</name>
<organism evidence="5 6">
    <name type="scientific">Duganella zoogloeoides</name>
    <dbReference type="NCBI Taxonomy" id="75659"/>
    <lineage>
        <taxon>Bacteria</taxon>
        <taxon>Pseudomonadati</taxon>
        <taxon>Pseudomonadota</taxon>
        <taxon>Betaproteobacteria</taxon>
        <taxon>Burkholderiales</taxon>
        <taxon>Oxalobacteraceae</taxon>
        <taxon>Telluria group</taxon>
        <taxon>Duganella</taxon>
    </lineage>
</organism>
<dbReference type="InterPro" id="IPR012893">
    <property type="entry name" value="HipA-like_C"/>
</dbReference>
<feature type="domain" description="HipA-like C-terminal" evidence="4">
    <location>
        <begin position="8"/>
        <end position="124"/>
    </location>
</feature>
<reference evidence="5 6" key="1">
    <citation type="submission" date="2023-11" db="EMBL/GenBank/DDBJ databases">
        <title>MicrobeMod: A computational toolkit for identifying prokaryotic methylation and restriction-modification with nanopore sequencing.</title>
        <authorList>
            <person name="Crits-Christoph A."/>
            <person name="Kang S.C."/>
            <person name="Lee H."/>
            <person name="Ostrov N."/>
        </authorList>
    </citation>
    <scope>NUCLEOTIDE SEQUENCE [LARGE SCALE GENOMIC DNA]</scope>
    <source>
        <strain evidence="5 6">ATCC 25935</strain>
    </source>
</reference>
<comment type="similarity">
    <text evidence="1">Belongs to the HipA Ser/Thr kinase family.</text>
</comment>
<keyword evidence="6" id="KW-1185">Reference proteome</keyword>
<proteinExistence type="inferred from homology"/>
<dbReference type="Gene3D" id="1.10.1070.20">
    <property type="match status" value="1"/>
</dbReference>
<keyword evidence="2" id="KW-0808">Transferase</keyword>
<accession>A0ABZ0Y034</accession>